<feature type="non-terminal residue" evidence="2">
    <location>
        <position position="1"/>
    </location>
</feature>
<dbReference type="InterPro" id="IPR013103">
    <property type="entry name" value="RVT_2"/>
</dbReference>
<dbReference type="EMBL" id="AF262228">
    <property type="protein sequence ID" value="AAG23634.1"/>
    <property type="molecule type" value="Genomic_DNA"/>
</dbReference>
<protein>
    <submittedName>
        <fullName evidence="2">Reverse transcriptase</fullName>
    </submittedName>
</protein>
<name>Q9FV08_PHYIN</name>
<accession>Q9FV08</accession>
<reference evidence="2" key="1">
    <citation type="submission" date="2000-05" db="EMBL/GenBank/DDBJ databases">
        <title>Presence of Ty1-copia group retrotransposon sequences in the potato late blight pathogen Phytophthora infestans.</title>
        <authorList>
            <person name="Tooley P.W."/>
            <person name="Garfinkel D.J."/>
        </authorList>
    </citation>
    <scope>NUCLEOTIDE SEQUENCE</scope>
    <source>
        <strain evidence="2">176-8</strain>
    </source>
</reference>
<feature type="domain" description="Reverse transcriptase Ty1/copia-type" evidence="1">
    <location>
        <begin position="1"/>
        <end position="86"/>
    </location>
</feature>
<dbReference type="Pfam" id="PF07727">
    <property type="entry name" value="RVT_2"/>
    <property type="match status" value="1"/>
</dbReference>
<organism evidence="2">
    <name type="scientific">Phytophthora infestans</name>
    <name type="common">Potato late blight agent</name>
    <name type="synonym">Botrytis infestans</name>
    <dbReference type="NCBI Taxonomy" id="4787"/>
    <lineage>
        <taxon>Eukaryota</taxon>
        <taxon>Sar</taxon>
        <taxon>Stramenopiles</taxon>
        <taxon>Oomycota</taxon>
        <taxon>Peronosporomycetes</taxon>
        <taxon>Peronosporales</taxon>
        <taxon>Peronosporaceae</taxon>
        <taxon>Phytophthora</taxon>
    </lineage>
</organism>
<proteinExistence type="predicted"/>
<dbReference type="SUPFAM" id="SSF56672">
    <property type="entry name" value="DNA/RNA polymerases"/>
    <property type="match status" value="1"/>
</dbReference>
<dbReference type="InterPro" id="IPR043502">
    <property type="entry name" value="DNA/RNA_pol_sf"/>
</dbReference>
<feature type="non-terminal residue" evidence="2">
    <location>
        <position position="86"/>
    </location>
</feature>
<evidence type="ECO:0000259" key="1">
    <source>
        <dbReference type="Pfam" id="PF07727"/>
    </source>
</evidence>
<keyword evidence="2" id="KW-0548">Nucleotidyltransferase</keyword>
<dbReference type="AlphaFoldDB" id="Q9FV08"/>
<keyword evidence="2" id="KW-0695">RNA-directed DNA polymerase</keyword>
<keyword evidence="2" id="KW-0808">Transferase</keyword>
<sequence>TAFLHGEMDVDVYMEQPELFDDGTGRVCLLKKSLYGLKQAPPIWNATLKRYLVKLGFKSSIIADGVYVKWVDDSPIFLTVYVDDML</sequence>
<evidence type="ECO:0000313" key="2">
    <source>
        <dbReference type="EMBL" id="AAG23634.1"/>
    </source>
</evidence>
<dbReference type="GO" id="GO:0003964">
    <property type="term" value="F:RNA-directed DNA polymerase activity"/>
    <property type="evidence" value="ECO:0007669"/>
    <property type="project" value="UniProtKB-KW"/>
</dbReference>